<feature type="transmembrane region" description="Helical" evidence="5">
    <location>
        <begin position="324"/>
        <end position="341"/>
    </location>
</feature>
<dbReference type="Proteomes" id="UP000316096">
    <property type="component" value="Unassembled WGS sequence"/>
</dbReference>
<dbReference type="InterPro" id="IPR050382">
    <property type="entry name" value="MFS_Na/Anion_cotransporter"/>
</dbReference>
<keyword evidence="2 5" id="KW-0812">Transmembrane</keyword>
<accession>A0A543C0Z3</accession>
<comment type="caution">
    <text evidence="7">The sequence shown here is derived from an EMBL/GenBank/DDBJ whole genome shotgun (WGS) entry which is preliminary data.</text>
</comment>
<dbReference type="Pfam" id="PF07690">
    <property type="entry name" value="MFS_1"/>
    <property type="match status" value="1"/>
</dbReference>
<feature type="transmembrane region" description="Helical" evidence="5">
    <location>
        <begin position="257"/>
        <end position="278"/>
    </location>
</feature>
<dbReference type="GO" id="GO:0005886">
    <property type="term" value="C:plasma membrane"/>
    <property type="evidence" value="ECO:0007669"/>
    <property type="project" value="UniProtKB-SubCell"/>
</dbReference>
<dbReference type="PANTHER" id="PTHR11662:SF399">
    <property type="entry name" value="FI19708P1-RELATED"/>
    <property type="match status" value="1"/>
</dbReference>
<dbReference type="PANTHER" id="PTHR11662">
    <property type="entry name" value="SOLUTE CARRIER FAMILY 17"/>
    <property type="match status" value="1"/>
</dbReference>
<dbReference type="SUPFAM" id="SSF103473">
    <property type="entry name" value="MFS general substrate transporter"/>
    <property type="match status" value="1"/>
</dbReference>
<dbReference type="InterPro" id="IPR011701">
    <property type="entry name" value="MFS"/>
</dbReference>
<dbReference type="GO" id="GO:0022857">
    <property type="term" value="F:transmembrane transporter activity"/>
    <property type="evidence" value="ECO:0007669"/>
    <property type="project" value="InterPro"/>
</dbReference>
<dbReference type="AlphaFoldDB" id="A0A543C0Z3"/>
<feature type="transmembrane region" description="Helical" evidence="5">
    <location>
        <begin position="461"/>
        <end position="480"/>
    </location>
</feature>
<evidence type="ECO:0000256" key="1">
    <source>
        <dbReference type="ARBA" id="ARBA00004651"/>
    </source>
</evidence>
<feature type="transmembrane region" description="Helical" evidence="5">
    <location>
        <begin position="191"/>
        <end position="211"/>
    </location>
</feature>
<organism evidence="7 8">
    <name type="scientific">Actinoallomurus bryophytorum</name>
    <dbReference type="NCBI Taxonomy" id="1490222"/>
    <lineage>
        <taxon>Bacteria</taxon>
        <taxon>Bacillati</taxon>
        <taxon>Actinomycetota</taxon>
        <taxon>Actinomycetes</taxon>
        <taxon>Streptosporangiales</taxon>
        <taxon>Thermomonosporaceae</taxon>
        <taxon>Actinoallomurus</taxon>
    </lineage>
</organism>
<dbReference type="PROSITE" id="PS50850">
    <property type="entry name" value="MFS"/>
    <property type="match status" value="1"/>
</dbReference>
<dbReference type="InterPro" id="IPR020846">
    <property type="entry name" value="MFS_dom"/>
</dbReference>
<sequence>MAPSNPTAAPTQGFALDRLWHRGLDRYPSTGSRYWYLAVAVFVTIILYYELYVGGGVAPLVLEHFKMSFAYYVNILVFANLVGAFGSLAAGLADRWGRANLVTYGLLITGVLALITPLAPNKFVFGLFAVLGGVVEGMCLVATPALVRDFSPQIGRASAMGFWTLGPVVGSLIVSFVANRTLPHFDNSWSSQFYIVGVVGLVAFAIALFGLRELKPGLRDQVMVSAADRELVESRADTAEQQVNLANPWRQMLHLDILAPALGVSILLLIYYTAVGFFTVYLTSNFGFTTSKANGINSWYWGINAISLVVVGVLSDRLRVRKPFMVVGTVLAVVMTFIFMTRTTHADTSSTTLIVIIALLSLGLATAYAPWMAAFTETIERRNPALTATGLAIWGWILRIVVCVAFFILPHVVTAMNKLVEAPAVLAQVKAAGANPPPALLAEVAKIKTAAADGPHQWQTWWWICIVAEVLFLGLMLPLIGRWSPKAAKADAEEHEREVARLTSSS</sequence>
<feature type="transmembrane region" description="Helical" evidence="5">
    <location>
        <begin position="385"/>
        <end position="409"/>
    </location>
</feature>
<gene>
    <name evidence="7" type="ORF">FB559_8050</name>
</gene>
<comment type="subcellular location">
    <subcellularLocation>
        <location evidence="1">Cell membrane</location>
        <topology evidence="1">Multi-pass membrane protein</topology>
    </subcellularLocation>
</comment>
<evidence type="ECO:0000256" key="2">
    <source>
        <dbReference type="ARBA" id="ARBA00022692"/>
    </source>
</evidence>
<dbReference type="RefSeq" id="WP_141962727.1">
    <property type="nucleotide sequence ID" value="NZ_VFOZ01000002.1"/>
</dbReference>
<dbReference type="Gene3D" id="1.20.1250.20">
    <property type="entry name" value="MFS general substrate transporter like domains"/>
    <property type="match status" value="2"/>
</dbReference>
<feature type="transmembrane region" description="Helical" evidence="5">
    <location>
        <begin position="69"/>
        <end position="89"/>
    </location>
</feature>
<evidence type="ECO:0000313" key="7">
    <source>
        <dbReference type="EMBL" id="TQL90737.1"/>
    </source>
</evidence>
<keyword evidence="8" id="KW-1185">Reference proteome</keyword>
<keyword evidence="3 5" id="KW-1133">Transmembrane helix</keyword>
<dbReference type="OrthoDB" id="3761592at2"/>
<proteinExistence type="predicted"/>
<evidence type="ECO:0000313" key="8">
    <source>
        <dbReference type="Proteomes" id="UP000316096"/>
    </source>
</evidence>
<evidence type="ECO:0000256" key="4">
    <source>
        <dbReference type="ARBA" id="ARBA00023136"/>
    </source>
</evidence>
<feature type="transmembrane region" description="Helical" evidence="5">
    <location>
        <begin position="34"/>
        <end position="49"/>
    </location>
</feature>
<feature type="transmembrane region" description="Helical" evidence="5">
    <location>
        <begin position="159"/>
        <end position="179"/>
    </location>
</feature>
<protein>
    <submittedName>
        <fullName evidence="7">MFS transporter</fullName>
    </submittedName>
</protein>
<dbReference type="EMBL" id="VFOZ01000002">
    <property type="protein sequence ID" value="TQL90737.1"/>
    <property type="molecule type" value="Genomic_DNA"/>
</dbReference>
<keyword evidence="4 5" id="KW-0472">Membrane</keyword>
<name>A0A543C0Z3_9ACTN</name>
<feature type="transmembrane region" description="Helical" evidence="5">
    <location>
        <begin position="353"/>
        <end position="373"/>
    </location>
</feature>
<reference evidence="7 8" key="1">
    <citation type="submission" date="2019-06" db="EMBL/GenBank/DDBJ databases">
        <title>Sequencing the genomes of 1000 actinobacteria strains.</title>
        <authorList>
            <person name="Klenk H.-P."/>
        </authorList>
    </citation>
    <scope>NUCLEOTIDE SEQUENCE [LARGE SCALE GENOMIC DNA]</scope>
    <source>
        <strain evidence="7 8">DSM 102200</strain>
    </source>
</reference>
<feature type="transmembrane region" description="Helical" evidence="5">
    <location>
        <begin position="125"/>
        <end position="147"/>
    </location>
</feature>
<dbReference type="InterPro" id="IPR036259">
    <property type="entry name" value="MFS_trans_sf"/>
</dbReference>
<feature type="transmembrane region" description="Helical" evidence="5">
    <location>
        <begin position="101"/>
        <end position="119"/>
    </location>
</feature>
<feature type="domain" description="Major facilitator superfamily (MFS) profile" evidence="6">
    <location>
        <begin position="36"/>
        <end position="486"/>
    </location>
</feature>
<feature type="transmembrane region" description="Helical" evidence="5">
    <location>
        <begin position="298"/>
        <end position="315"/>
    </location>
</feature>
<evidence type="ECO:0000256" key="5">
    <source>
        <dbReference type="SAM" id="Phobius"/>
    </source>
</evidence>
<dbReference type="CDD" id="cd06174">
    <property type="entry name" value="MFS"/>
    <property type="match status" value="1"/>
</dbReference>
<evidence type="ECO:0000256" key="3">
    <source>
        <dbReference type="ARBA" id="ARBA00022989"/>
    </source>
</evidence>
<evidence type="ECO:0000259" key="6">
    <source>
        <dbReference type="PROSITE" id="PS50850"/>
    </source>
</evidence>